<dbReference type="InterPro" id="IPR035177">
    <property type="entry name" value="TssN"/>
</dbReference>
<accession>A0A414HEY5</accession>
<protein>
    <submittedName>
        <fullName evidence="1">Uncharacterized protein</fullName>
    </submittedName>
</protein>
<dbReference type="AlphaFoldDB" id="A0A414HEY5"/>
<dbReference type="Pfam" id="PF17555">
    <property type="entry name" value="TssN"/>
    <property type="match status" value="1"/>
</dbReference>
<gene>
    <name evidence="1" type="ORF">DW783_04870</name>
</gene>
<dbReference type="Proteomes" id="UP000283429">
    <property type="component" value="Unassembled WGS sequence"/>
</dbReference>
<dbReference type="EMBL" id="QSJM01000010">
    <property type="protein sequence ID" value="RHD83137.1"/>
    <property type="molecule type" value="Genomic_DNA"/>
</dbReference>
<proteinExistence type="predicted"/>
<organism evidence="1 2">
    <name type="scientific">Phocaeicola vulgatus</name>
    <name type="common">Bacteroides vulgatus</name>
    <dbReference type="NCBI Taxonomy" id="821"/>
    <lineage>
        <taxon>Bacteria</taxon>
        <taxon>Pseudomonadati</taxon>
        <taxon>Bacteroidota</taxon>
        <taxon>Bacteroidia</taxon>
        <taxon>Bacteroidales</taxon>
        <taxon>Bacteroidaceae</taxon>
        <taxon>Phocaeicola</taxon>
    </lineage>
</organism>
<dbReference type="RefSeq" id="WP_101602702.1">
    <property type="nucleotide sequence ID" value="NZ_JADNJS010000056.1"/>
</dbReference>
<name>A0A414HEY5_PHOVU</name>
<evidence type="ECO:0000313" key="1">
    <source>
        <dbReference type="EMBL" id="RHD83137.1"/>
    </source>
</evidence>
<comment type="caution">
    <text evidence="1">The sequence shown here is derived from an EMBL/GenBank/DDBJ whole genome shotgun (WGS) entry which is preliminary data.</text>
</comment>
<reference evidence="1 2" key="1">
    <citation type="submission" date="2018-08" db="EMBL/GenBank/DDBJ databases">
        <title>A genome reference for cultivated species of the human gut microbiota.</title>
        <authorList>
            <person name="Zou Y."/>
            <person name="Xue W."/>
            <person name="Luo G."/>
        </authorList>
    </citation>
    <scope>NUCLEOTIDE SEQUENCE [LARGE SCALE GENOMIC DNA]</scope>
    <source>
        <strain evidence="1 2">AM30-40</strain>
    </source>
</reference>
<sequence>MEILLSFFIKYLLAPLLMVVMLFILNGMKSLKRKLSMKKAIIFILIAALIIALPSLLGFLRNEFVWGGLSLTVLCYICLGFLFWRFTSSDLFKAIGLGESAGGIVLLLSISGMLGGWIYYLVFEWLSRLPYAFWCALNVVWIMVPYMIMLGRKLFLLIPPPIYTPWELAFGTFDRNYWDNIDSFESKSVKVKINRKIGDKFYASLVVRLPDGISLGNWFNWFIEDQNRRFPQNKIETEKDGYKIGWMFYTTKWFSYPLWIRILDPEKTSEQNGIKNNYPIYIRRVTAATTATNE</sequence>
<evidence type="ECO:0000313" key="2">
    <source>
        <dbReference type="Proteomes" id="UP000283429"/>
    </source>
</evidence>